<keyword evidence="4" id="KW-1185">Reference proteome</keyword>
<dbReference type="Proteomes" id="UP000321249">
    <property type="component" value="Unassembled WGS sequence"/>
</dbReference>
<dbReference type="AlphaFoldDB" id="A0A5C6TUX0"/>
<evidence type="ECO:0000256" key="2">
    <source>
        <dbReference type="SAM" id="SignalP"/>
    </source>
</evidence>
<evidence type="ECO:0000256" key="1">
    <source>
        <dbReference type="SAM" id="MobiDB-lite"/>
    </source>
</evidence>
<organism evidence="3 4">
    <name type="scientific">Allosphingosinicella ginsenosidimutans</name>
    <dbReference type="NCBI Taxonomy" id="1176539"/>
    <lineage>
        <taxon>Bacteria</taxon>
        <taxon>Pseudomonadati</taxon>
        <taxon>Pseudomonadota</taxon>
        <taxon>Alphaproteobacteria</taxon>
        <taxon>Sphingomonadales</taxon>
        <taxon>Sphingomonadaceae</taxon>
        <taxon>Allosphingosinicella</taxon>
    </lineage>
</organism>
<feature type="chain" id="PRO_5023048735" evidence="2">
    <location>
        <begin position="16"/>
        <end position="243"/>
    </location>
</feature>
<feature type="signal peptide" evidence="2">
    <location>
        <begin position="1"/>
        <end position="15"/>
    </location>
</feature>
<sequence length="243" mass="26699">MVWMLPLMLAAQAGAFTLTLPVSPETPEGQRLIAERAIRACSGRYAQLGHYTFVGNERVLNRDGSSVDPSPRFAIHQEYICLDAPPPPAQGAPVAADWQPSPADENEVATQTQHYFDLIDAADAQGVLAMMTELNRAGMDLQERQAQMNAFRRDAGAPGERRIVHTTWYVNPDGAPAPGVYVAIDFERSFSRMLVYCGYIVLYRGGDGHYRLAREDIGQVPQPTPGSSPLPLAQARQMAQCRD</sequence>
<comment type="caution">
    <text evidence="3">The sequence shown here is derived from an EMBL/GenBank/DDBJ whole genome shotgun (WGS) entry which is preliminary data.</text>
</comment>
<proteinExistence type="predicted"/>
<dbReference type="InterPro" id="IPR025091">
    <property type="entry name" value="DUF4019"/>
</dbReference>
<gene>
    <name evidence="3" type="ORF">FRZ32_11660</name>
</gene>
<accession>A0A5C6TUX0</accession>
<evidence type="ECO:0000313" key="3">
    <source>
        <dbReference type="EMBL" id="TXC64253.1"/>
    </source>
</evidence>
<evidence type="ECO:0000313" key="4">
    <source>
        <dbReference type="Proteomes" id="UP000321249"/>
    </source>
</evidence>
<protein>
    <submittedName>
        <fullName evidence="3">DUF4019 domain-containing protein</fullName>
    </submittedName>
</protein>
<name>A0A5C6TUX0_9SPHN</name>
<keyword evidence="2" id="KW-0732">Signal</keyword>
<dbReference type="RefSeq" id="WP_147043660.1">
    <property type="nucleotide sequence ID" value="NZ_BAABIR010000001.1"/>
</dbReference>
<dbReference type="OrthoDB" id="6058248at2"/>
<dbReference type="Pfam" id="PF13211">
    <property type="entry name" value="DUF4019"/>
    <property type="match status" value="1"/>
</dbReference>
<reference evidence="3 4" key="1">
    <citation type="journal article" date="2015" name="J. Microbiol.">
        <title>Sphingosinicella ginsenosidimutans sp. nov., with ginsenoside converting activity.</title>
        <authorList>
            <person name="Kim J.K."/>
            <person name="Kang M.S."/>
            <person name="Park S.C."/>
            <person name="Kim K.M."/>
            <person name="Choi K."/>
            <person name="Yoon M.H."/>
            <person name="Im W.T."/>
        </authorList>
    </citation>
    <scope>NUCLEOTIDE SEQUENCE [LARGE SCALE GENOMIC DNA]</scope>
    <source>
        <strain evidence="3 4">BS-11</strain>
    </source>
</reference>
<feature type="region of interest" description="Disordered" evidence="1">
    <location>
        <begin position="219"/>
        <end position="243"/>
    </location>
</feature>
<dbReference type="EMBL" id="VOQQ01000001">
    <property type="protein sequence ID" value="TXC64253.1"/>
    <property type="molecule type" value="Genomic_DNA"/>
</dbReference>